<dbReference type="OrthoDB" id="286404at2"/>
<dbReference type="InterPro" id="IPR036291">
    <property type="entry name" value="NAD(P)-bd_dom_sf"/>
</dbReference>
<reference evidence="4 5" key="1">
    <citation type="journal article" date="2018" name="J. Microbiol.">
        <title>Baekduia soli gen. nov., sp. nov., a novel bacterium isolated from the soil of Baekdu Mountain and proposal of a novel family name, Baekduiaceae fam. nov.</title>
        <authorList>
            <person name="An D.S."/>
            <person name="Siddiqi M.Z."/>
            <person name="Kim K.H."/>
            <person name="Yu H.S."/>
            <person name="Im W.T."/>
        </authorList>
    </citation>
    <scope>NUCLEOTIDE SEQUENCE [LARGE SCALE GENOMIC DNA]</scope>
    <source>
        <strain evidence="4 5">BR7-21</strain>
    </source>
</reference>
<dbReference type="NCBIfam" id="NF005559">
    <property type="entry name" value="PRK07231.1"/>
    <property type="match status" value="1"/>
</dbReference>
<evidence type="ECO:0000313" key="5">
    <source>
        <dbReference type="Proteomes" id="UP000321805"/>
    </source>
</evidence>
<dbReference type="AlphaFoldDB" id="A0A5B8U0L1"/>
<dbReference type="Pfam" id="PF13561">
    <property type="entry name" value="adh_short_C2"/>
    <property type="match status" value="1"/>
</dbReference>
<dbReference type="PANTHER" id="PTHR24321">
    <property type="entry name" value="DEHYDROGENASES, SHORT CHAIN"/>
    <property type="match status" value="1"/>
</dbReference>
<dbReference type="EMBL" id="CP042430">
    <property type="protein sequence ID" value="QEC46482.1"/>
    <property type="molecule type" value="Genomic_DNA"/>
</dbReference>
<dbReference type="InterPro" id="IPR002347">
    <property type="entry name" value="SDR_fam"/>
</dbReference>
<evidence type="ECO:0000256" key="1">
    <source>
        <dbReference type="ARBA" id="ARBA00006484"/>
    </source>
</evidence>
<proteinExistence type="inferred from homology"/>
<dbReference type="KEGG" id="bsol:FSW04_02065"/>
<name>A0A5B8U0L1_9ACTN</name>
<dbReference type="GO" id="GO:0016491">
    <property type="term" value="F:oxidoreductase activity"/>
    <property type="evidence" value="ECO:0007669"/>
    <property type="project" value="UniProtKB-KW"/>
</dbReference>
<protein>
    <submittedName>
        <fullName evidence="4">SDR family oxidoreductase</fullName>
    </submittedName>
</protein>
<organism evidence="4 5">
    <name type="scientific">Baekduia soli</name>
    <dbReference type="NCBI Taxonomy" id="496014"/>
    <lineage>
        <taxon>Bacteria</taxon>
        <taxon>Bacillati</taxon>
        <taxon>Actinomycetota</taxon>
        <taxon>Thermoleophilia</taxon>
        <taxon>Solirubrobacterales</taxon>
        <taxon>Baekduiaceae</taxon>
        <taxon>Baekduia</taxon>
    </lineage>
</organism>
<comment type="similarity">
    <text evidence="1">Belongs to the short-chain dehydrogenases/reductases (SDR) family.</text>
</comment>
<evidence type="ECO:0000313" key="4">
    <source>
        <dbReference type="EMBL" id="QEC46482.1"/>
    </source>
</evidence>
<dbReference type="PRINTS" id="PR00080">
    <property type="entry name" value="SDRFAMILY"/>
</dbReference>
<evidence type="ECO:0000256" key="3">
    <source>
        <dbReference type="SAM" id="MobiDB-lite"/>
    </source>
</evidence>
<dbReference type="CDD" id="cd05233">
    <property type="entry name" value="SDR_c"/>
    <property type="match status" value="1"/>
</dbReference>
<gene>
    <name evidence="4" type="ORF">FSW04_02065</name>
</gene>
<sequence>MRTTPPRVAVVTGAASGIGLATTLRLLADGWAVLLADRNAANGAAALEAAADLGHEAATAFTTCDVATEADVEAAVDLAVSRFGRLDCIVNNAGVGGAFGAISTIEQSDWDYTFAVMARGVFLGIKHAVRAFEQAGEGGAIVNVASVAGLSGGAGPQAYSAAKAAVISLTQTTAVELAPQRIRVNAVAPGPVLTPLLARTEDRVQDMRDILETTQPWPDPGRPEDVAAVIAFLAGPDAGFVTGETIAVDGGQTAAGPAVVMERLVHPRARGLTGVSHGSTGLPTTVHRRPPA</sequence>
<feature type="region of interest" description="Disordered" evidence="3">
    <location>
        <begin position="271"/>
        <end position="292"/>
    </location>
</feature>
<evidence type="ECO:0000256" key="2">
    <source>
        <dbReference type="ARBA" id="ARBA00023002"/>
    </source>
</evidence>
<dbReference type="PANTHER" id="PTHR24321:SF15">
    <property type="entry name" value="OXIDOREDUCTASE UCPA"/>
    <property type="match status" value="1"/>
</dbReference>
<accession>A0A5B8U0L1</accession>
<keyword evidence="2" id="KW-0560">Oxidoreductase</keyword>
<dbReference type="Gene3D" id="3.40.50.720">
    <property type="entry name" value="NAD(P)-binding Rossmann-like Domain"/>
    <property type="match status" value="1"/>
</dbReference>
<dbReference type="FunFam" id="3.40.50.720:FF:000084">
    <property type="entry name" value="Short-chain dehydrogenase reductase"/>
    <property type="match status" value="1"/>
</dbReference>
<keyword evidence="5" id="KW-1185">Reference proteome</keyword>
<dbReference type="RefSeq" id="WP_146915735.1">
    <property type="nucleotide sequence ID" value="NZ_CP042430.1"/>
</dbReference>
<dbReference type="PRINTS" id="PR00081">
    <property type="entry name" value="GDHRDH"/>
</dbReference>
<dbReference type="SUPFAM" id="SSF51735">
    <property type="entry name" value="NAD(P)-binding Rossmann-fold domains"/>
    <property type="match status" value="1"/>
</dbReference>
<dbReference type="Proteomes" id="UP000321805">
    <property type="component" value="Chromosome"/>
</dbReference>